<dbReference type="Pfam" id="PF00096">
    <property type="entry name" value="zf-C2H2"/>
    <property type="match status" value="1"/>
</dbReference>
<feature type="compositionally biased region" description="Low complexity" evidence="2">
    <location>
        <begin position="309"/>
        <end position="318"/>
    </location>
</feature>
<name>A0ABP1PYQ2_9HEXA</name>
<gene>
    <name evidence="4" type="ORF">ODALV1_LOCUS5243</name>
</gene>
<feature type="compositionally biased region" description="Low complexity" evidence="2">
    <location>
        <begin position="282"/>
        <end position="294"/>
    </location>
</feature>
<feature type="region of interest" description="Disordered" evidence="2">
    <location>
        <begin position="1038"/>
        <end position="1087"/>
    </location>
</feature>
<feature type="compositionally biased region" description="Basic and acidic residues" evidence="2">
    <location>
        <begin position="1404"/>
        <end position="1413"/>
    </location>
</feature>
<dbReference type="EMBL" id="CAXLJM020000015">
    <property type="protein sequence ID" value="CAL8082550.1"/>
    <property type="molecule type" value="Genomic_DNA"/>
</dbReference>
<dbReference type="SUPFAM" id="SSF57667">
    <property type="entry name" value="beta-beta-alpha zinc fingers"/>
    <property type="match status" value="3"/>
</dbReference>
<organism evidence="4 5">
    <name type="scientific">Orchesella dallaii</name>
    <dbReference type="NCBI Taxonomy" id="48710"/>
    <lineage>
        <taxon>Eukaryota</taxon>
        <taxon>Metazoa</taxon>
        <taxon>Ecdysozoa</taxon>
        <taxon>Arthropoda</taxon>
        <taxon>Hexapoda</taxon>
        <taxon>Collembola</taxon>
        <taxon>Entomobryomorpha</taxon>
        <taxon>Entomobryoidea</taxon>
        <taxon>Orchesellidae</taxon>
        <taxon>Orchesellinae</taxon>
        <taxon>Orchesella</taxon>
    </lineage>
</organism>
<feature type="compositionally biased region" description="Acidic residues" evidence="2">
    <location>
        <begin position="752"/>
        <end position="765"/>
    </location>
</feature>
<dbReference type="Proteomes" id="UP001642540">
    <property type="component" value="Unassembled WGS sequence"/>
</dbReference>
<feature type="compositionally biased region" description="Low complexity" evidence="2">
    <location>
        <begin position="494"/>
        <end position="505"/>
    </location>
</feature>
<dbReference type="PROSITE" id="PS00028">
    <property type="entry name" value="ZINC_FINGER_C2H2_1"/>
    <property type="match status" value="10"/>
</dbReference>
<proteinExistence type="predicted"/>
<feature type="domain" description="C2H2-type" evidence="3">
    <location>
        <begin position="1107"/>
        <end position="1135"/>
    </location>
</feature>
<feature type="domain" description="C2H2-type" evidence="3">
    <location>
        <begin position="1512"/>
        <end position="1540"/>
    </location>
</feature>
<evidence type="ECO:0000256" key="2">
    <source>
        <dbReference type="SAM" id="MobiDB-lite"/>
    </source>
</evidence>
<feature type="domain" description="C2H2-type" evidence="3">
    <location>
        <begin position="1445"/>
        <end position="1473"/>
    </location>
</feature>
<dbReference type="Gene3D" id="3.30.160.60">
    <property type="entry name" value="Classic Zinc Finger"/>
    <property type="match status" value="2"/>
</dbReference>
<keyword evidence="1" id="KW-0863">Zinc-finger</keyword>
<dbReference type="PANTHER" id="PTHR21190:SF1">
    <property type="entry name" value="GH10077P"/>
    <property type="match status" value="1"/>
</dbReference>
<feature type="domain" description="C2H2-type" evidence="3">
    <location>
        <begin position="460"/>
        <end position="488"/>
    </location>
</feature>
<keyword evidence="1" id="KW-0862">Zinc</keyword>
<feature type="domain" description="C2H2-type" evidence="3">
    <location>
        <begin position="841"/>
        <end position="869"/>
    </location>
</feature>
<feature type="compositionally biased region" description="Polar residues" evidence="2">
    <location>
        <begin position="569"/>
        <end position="582"/>
    </location>
</feature>
<feature type="region of interest" description="Disordered" evidence="2">
    <location>
        <begin position="891"/>
        <end position="976"/>
    </location>
</feature>
<feature type="region of interest" description="Disordered" evidence="2">
    <location>
        <begin position="1"/>
        <end position="44"/>
    </location>
</feature>
<feature type="compositionally biased region" description="Pro residues" evidence="2">
    <location>
        <begin position="1044"/>
        <end position="1057"/>
    </location>
</feature>
<evidence type="ECO:0000313" key="4">
    <source>
        <dbReference type="EMBL" id="CAL8082550.1"/>
    </source>
</evidence>
<feature type="region of interest" description="Disordered" evidence="2">
    <location>
        <begin position="546"/>
        <end position="582"/>
    </location>
</feature>
<feature type="domain" description="C2H2-type" evidence="3">
    <location>
        <begin position="692"/>
        <end position="720"/>
    </location>
</feature>
<feature type="region of interest" description="Disordered" evidence="2">
    <location>
        <begin position="276"/>
        <end position="331"/>
    </location>
</feature>
<feature type="region of interest" description="Disordered" evidence="2">
    <location>
        <begin position="739"/>
        <end position="795"/>
    </location>
</feature>
<reference evidence="4 5" key="1">
    <citation type="submission" date="2024-08" db="EMBL/GenBank/DDBJ databases">
        <authorList>
            <person name="Cucini C."/>
            <person name="Frati F."/>
        </authorList>
    </citation>
    <scope>NUCLEOTIDE SEQUENCE [LARGE SCALE GENOMIC DNA]</scope>
</reference>
<feature type="compositionally biased region" description="Basic and acidic residues" evidence="2">
    <location>
        <begin position="782"/>
        <end position="795"/>
    </location>
</feature>
<comment type="caution">
    <text evidence="4">The sequence shown here is derived from an EMBL/GenBank/DDBJ whole genome shotgun (WGS) entry which is preliminary data.</text>
</comment>
<dbReference type="InterPro" id="IPR036236">
    <property type="entry name" value="Znf_C2H2_sf"/>
</dbReference>
<feature type="compositionally biased region" description="Basic and acidic residues" evidence="2">
    <location>
        <begin position="1126"/>
        <end position="1142"/>
    </location>
</feature>
<feature type="compositionally biased region" description="Polar residues" evidence="2">
    <location>
        <begin position="208"/>
        <end position="217"/>
    </location>
</feature>
<evidence type="ECO:0000259" key="3">
    <source>
        <dbReference type="PROSITE" id="PS50157"/>
    </source>
</evidence>
<feature type="compositionally biased region" description="Low complexity" evidence="2">
    <location>
        <begin position="924"/>
        <end position="942"/>
    </location>
</feature>
<evidence type="ECO:0000256" key="1">
    <source>
        <dbReference type="PROSITE-ProRule" id="PRU00042"/>
    </source>
</evidence>
<feature type="compositionally biased region" description="Low complexity" evidence="2">
    <location>
        <begin position="1154"/>
        <end position="1182"/>
    </location>
</feature>
<feature type="domain" description="C2H2-type" evidence="3">
    <location>
        <begin position="1258"/>
        <end position="1285"/>
    </location>
</feature>
<sequence>MATTATLNGGPTGGLHATPTLIHSENPPQEETCRVESNSSFESGNEEILLQHSGVIPGDNPNAWSTCEGLDRAYDSESQAMDYRGSMDAKGKKRRKQSRPVRIPATELSLAGREHGSLLSESAGTGSEGDEAGELSSERELYDPNGKPVRRRHKQEKSDDEEGLLQNSRQQLPLNLTGKYEQFGLESGGQQQCLLATQSSVLTSCLSVQPAGNNSSIETEKTEAAGQGTKSSPSPLSRVVPGSCSPNISRQVSPPLFSVSSSSPFSAIFPSASGNPVSNYFQQQQSHSQSIGSGLHHHSAASNPPPGTPNSTTSSTGSIHNGQGGSTVSNLPPHRIFNPEAYCDLCNKEFCNKYFLKTHKANKHGVYSEVSSASLTSNQLLAAAISSSPSTNSFLSISHGSATNPLSHSQSVPQQTITSSASSLLKISSSMADSSFTASYTGGDKSCSSSNNGSSQQRESFCELCQKEFCNKYFLKRHKAKIHGIPMPAEHIVGKSSSSSSGKSSRQGFSNGMSESGKREETIPGLPTLREIGLETLGLDLVTKHLEGSAGNSGQGESGQREDAEIANSDESNAPPNSLNSFQSELMSAGENARLRSPENLGENSSFKLSSLELKPQQLGNVNAENTCQFCFRDFPSQQLLRTHIIKKHRLLLQSAFPPFLLSFQPMPSAFDDQTAEPTILDSNGNTTEMDYECNICNRSFQTIYLLRMHKSYFHPDSEQESSDPLTTKLMSEAASMFTQTGGKSSNGREENEGDTDQGFDSDAEGEGKSEAANKSAANVEMENRGEATSDSDDLRRLQTMIMELNRVSTTAVAWSPPMGNVSTSPTAPQFGGQSSIPSSLICPICSKEFYSSYFLQQHIQHYHSAAAVNLAEAQQPGAVRVKIESPLGEINSNVSKKMTDTGSMSGSSGSSNSQLQKDRLESTGTDTTNLLNNPTFLTPGPKGSASGIPIKTETGGSGGSISGSSGAKRPSPSLSRSYCTICHKELCNKYFMRTHMLKMHGISIESSTGLGGVTCDICNKELCSKYFLKVHKQNTHGIIEDGPSPPNPSTPGPSPQPLTSFPIVTPPIMNLTTGGPDAGSPIGQSDVSSVLLPKEQNERYFNHFSEQCPLCGRRFRSSKWLKSHLQSDHGSEGRERWKSIEKSLGLQRRSPKMSKSGSGSISKSSGNSNSGKGSSSSSQKHSSTKDGNKCALCGFSSGDAEVMRSHLIKEHGNQLSAGHGVLGESLASNYAEGSPGLVLDPLTMLFQKMEGGSNKLYRCSYCPFTTSLLVYLYAHERTHTGLANSVTNQNPVTQDAKCPFQCPMCFHTFQQPDAFQQHLIGHQMSGVLAPFFTPTAAAAAAAAASSSCQYALLSAPTENEASGEPGGALLSSLPLLNGGAGNSSLYLALNSNKGQAHPEDDDDTKKSDHENDSAADLTTTKRQIVDENVCEATPRKLTKIISHYTCTSCQGRFKTRELCVSHIRQEHKGKRVVFKVISAALKRRGITNRLTHHQQQPATSCDHVSRQKKIFRCRKCKFTCSTYTSLMVHSKLQHSFIRPGPMNTIGTGEESTAMSTEADARVSASILASSSSGVAMTSANAVPTSCGSGSSTLMTASGMGSWKMGSLPEGRGVPQEGIGDGEFMMQGFLLSSEEESSNQSGYFVPSLVYLPVREKVSQSIRVSFSLTPTS</sequence>
<evidence type="ECO:0000313" key="5">
    <source>
        <dbReference type="Proteomes" id="UP001642540"/>
    </source>
</evidence>
<feature type="region of interest" description="Disordered" evidence="2">
    <location>
        <begin position="1393"/>
        <end position="1419"/>
    </location>
</feature>
<feature type="region of interest" description="Disordered" evidence="2">
    <location>
        <begin position="78"/>
        <end position="173"/>
    </location>
</feature>
<keyword evidence="1" id="KW-0479">Metal-binding</keyword>
<accession>A0ABP1PYQ2</accession>
<feature type="compositionally biased region" description="Low complexity" evidence="2">
    <location>
        <begin position="903"/>
        <end position="914"/>
    </location>
</feature>
<keyword evidence="5" id="KW-1185">Reference proteome</keyword>
<feature type="region of interest" description="Disordered" evidence="2">
    <location>
        <begin position="208"/>
        <end position="242"/>
    </location>
</feature>
<dbReference type="InterPro" id="IPR013087">
    <property type="entry name" value="Znf_C2H2_type"/>
</dbReference>
<dbReference type="PROSITE" id="PS50157">
    <property type="entry name" value="ZINC_FINGER_C2H2_2"/>
    <property type="match status" value="7"/>
</dbReference>
<feature type="region of interest" description="Disordered" evidence="2">
    <location>
        <begin position="1125"/>
        <end position="1188"/>
    </location>
</feature>
<dbReference type="SMART" id="SM00355">
    <property type="entry name" value="ZnF_C2H2"/>
    <property type="match status" value="13"/>
</dbReference>
<protein>
    <recommendedName>
        <fullName evidence="3">C2H2-type domain-containing protein</fullName>
    </recommendedName>
</protein>
<feature type="region of interest" description="Disordered" evidence="2">
    <location>
        <begin position="489"/>
        <end position="525"/>
    </location>
</feature>
<dbReference type="PANTHER" id="PTHR21190">
    <property type="entry name" value="GH10077P"/>
    <property type="match status" value="1"/>
</dbReference>